<dbReference type="PRINTS" id="PR00040">
    <property type="entry name" value="HTHMERR"/>
</dbReference>
<dbReference type="EMBL" id="PJMW01000002">
    <property type="protein sequence ID" value="PKV82456.1"/>
    <property type="molecule type" value="Genomic_DNA"/>
</dbReference>
<dbReference type="Pfam" id="PF13411">
    <property type="entry name" value="MerR_1"/>
    <property type="match status" value="1"/>
</dbReference>
<accession>A0A2N3VLF6</accession>
<dbReference type="SMART" id="SM00422">
    <property type="entry name" value="HTH_MERR"/>
    <property type="match status" value="1"/>
</dbReference>
<keyword evidence="2 6" id="KW-0238">DNA-binding</keyword>
<dbReference type="InterPro" id="IPR000551">
    <property type="entry name" value="MerR-type_HTH_dom"/>
</dbReference>
<feature type="domain" description="HTH merR-type" evidence="5">
    <location>
        <begin position="1"/>
        <end position="68"/>
    </location>
</feature>
<dbReference type="AlphaFoldDB" id="A0A2N3VLF6"/>
<comment type="caution">
    <text evidence="6">The sequence shown here is derived from an EMBL/GenBank/DDBJ whole genome shotgun (WGS) entry which is preliminary data.</text>
</comment>
<dbReference type="Proteomes" id="UP000233766">
    <property type="component" value="Unassembled WGS sequence"/>
</dbReference>
<dbReference type="PANTHER" id="PTHR30204">
    <property type="entry name" value="REDOX-CYCLING DRUG-SENSING TRANSCRIPTIONAL ACTIVATOR SOXR"/>
    <property type="match status" value="1"/>
</dbReference>
<dbReference type="Gene3D" id="1.10.1660.10">
    <property type="match status" value="1"/>
</dbReference>
<dbReference type="GO" id="GO:0003700">
    <property type="term" value="F:DNA-binding transcription factor activity"/>
    <property type="evidence" value="ECO:0007669"/>
    <property type="project" value="InterPro"/>
</dbReference>
<protein>
    <submittedName>
        <fullName evidence="6">DNA-binding transcriptional MerR regulator</fullName>
    </submittedName>
</protein>
<dbReference type="PANTHER" id="PTHR30204:SF94">
    <property type="entry name" value="HEAVY METAL-DEPENDENT TRANSCRIPTIONAL REGULATOR HI_0293-RELATED"/>
    <property type="match status" value="1"/>
</dbReference>
<keyword evidence="1" id="KW-0805">Transcription regulation</keyword>
<dbReference type="PROSITE" id="PS50937">
    <property type="entry name" value="HTH_MERR_2"/>
    <property type="match status" value="1"/>
</dbReference>
<keyword evidence="3" id="KW-0804">Transcription</keyword>
<reference evidence="6 7" key="1">
    <citation type="submission" date="2017-12" db="EMBL/GenBank/DDBJ databases">
        <title>Sequencing the genomes of 1000 Actinobacteria strains.</title>
        <authorList>
            <person name="Klenk H.-P."/>
        </authorList>
    </citation>
    <scope>NUCLEOTIDE SEQUENCE [LARGE SCALE GENOMIC DNA]</scope>
    <source>
        <strain evidence="6 7">DSM 44489</strain>
    </source>
</reference>
<evidence type="ECO:0000259" key="5">
    <source>
        <dbReference type="PROSITE" id="PS50937"/>
    </source>
</evidence>
<sequence>MRIGELARLAQLSPKAIRRYEALGLVAPERHSNGFREYDEHTVRLVREIRSLNRLGIPVEETRPFLDCLATGGEHVDDCPASLAEYQRTIDALTAEIDALTARRDALTDRLREAAHRHSSTRTLPWPTAVSALRPSSGGDGTTRPTERTPHKPTESKESR</sequence>
<evidence type="ECO:0000256" key="1">
    <source>
        <dbReference type="ARBA" id="ARBA00023015"/>
    </source>
</evidence>
<dbReference type="OrthoDB" id="4567915at2"/>
<evidence type="ECO:0000256" key="4">
    <source>
        <dbReference type="SAM" id="MobiDB-lite"/>
    </source>
</evidence>
<name>A0A2N3VLF6_9NOCA</name>
<dbReference type="RefSeq" id="WP_101468013.1">
    <property type="nucleotide sequence ID" value="NZ_PJMW01000002.1"/>
</dbReference>
<evidence type="ECO:0000256" key="2">
    <source>
        <dbReference type="ARBA" id="ARBA00023125"/>
    </source>
</evidence>
<gene>
    <name evidence="6" type="ORF">ATK86_6946</name>
</gene>
<dbReference type="GO" id="GO:0003677">
    <property type="term" value="F:DNA binding"/>
    <property type="evidence" value="ECO:0007669"/>
    <property type="project" value="UniProtKB-KW"/>
</dbReference>
<evidence type="ECO:0000313" key="7">
    <source>
        <dbReference type="Proteomes" id="UP000233766"/>
    </source>
</evidence>
<keyword evidence="7" id="KW-1185">Reference proteome</keyword>
<dbReference type="PROSITE" id="PS00552">
    <property type="entry name" value="HTH_MERR_1"/>
    <property type="match status" value="1"/>
</dbReference>
<proteinExistence type="predicted"/>
<feature type="region of interest" description="Disordered" evidence="4">
    <location>
        <begin position="113"/>
        <end position="160"/>
    </location>
</feature>
<evidence type="ECO:0000313" key="6">
    <source>
        <dbReference type="EMBL" id="PKV82456.1"/>
    </source>
</evidence>
<evidence type="ECO:0000256" key="3">
    <source>
        <dbReference type="ARBA" id="ARBA00023163"/>
    </source>
</evidence>
<dbReference type="SUPFAM" id="SSF46955">
    <property type="entry name" value="Putative DNA-binding domain"/>
    <property type="match status" value="1"/>
</dbReference>
<organism evidence="6 7">
    <name type="scientific">Nocardia fluminea</name>
    <dbReference type="NCBI Taxonomy" id="134984"/>
    <lineage>
        <taxon>Bacteria</taxon>
        <taxon>Bacillati</taxon>
        <taxon>Actinomycetota</taxon>
        <taxon>Actinomycetes</taxon>
        <taxon>Mycobacteriales</taxon>
        <taxon>Nocardiaceae</taxon>
        <taxon>Nocardia</taxon>
    </lineage>
</organism>
<dbReference type="InterPro" id="IPR047057">
    <property type="entry name" value="MerR_fam"/>
</dbReference>
<dbReference type="InterPro" id="IPR009061">
    <property type="entry name" value="DNA-bd_dom_put_sf"/>
</dbReference>
<feature type="compositionally biased region" description="Basic and acidic residues" evidence="4">
    <location>
        <begin position="145"/>
        <end position="160"/>
    </location>
</feature>